<dbReference type="EMBL" id="AQHR01000008">
    <property type="protein sequence ID" value="EON79323.1"/>
    <property type="molecule type" value="Genomic_DNA"/>
</dbReference>
<dbReference type="InterPro" id="IPR002509">
    <property type="entry name" value="NODB_dom"/>
</dbReference>
<dbReference type="Pfam" id="PF01522">
    <property type="entry name" value="Polysacc_deac_1"/>
    <property type="match status" value="1"/>
</dbReference>
<comment type="caution">
    <text evidence="2">The sequence shown here is derived from an EMBL/GenBank/DDBJ whole genome shotgun (WGS) entry which is preliminary data.</text>
</comment>
<gene>
    <name evidence="2" type="ORF">ADIS_0203</name>
</gene>
<dbReference type="SUPFAM" id="SSF88713">
    <property type="entry name" value="Glycoside hydrolase/deacetylase"/>
    <property type="match status" value="1"/>
</dbReference>
<accession>R7ZZ49</accession>
<evidence type="ECO:0000313" key="2">
    <source>
        <dbReference type="EMBL" id="EON79323.1"/>
    </source>
</evidence>
<dbReference type="Proteomes" id="UP000013909">
    <property type="component" value="Unassembled WGS sequence"/>
</dbReference>
<dbReference type="GO" id="GO:0005975">
    <property type="term" value="P:carbohydrate metabolic process"/>
    <property type="evidence" value="ECO:0007669"/>
    <property type="project" value="InterPro"/>
</dbReference>
<evidence type="ECO:0000313" key="3">
    <source>
        <dbReference type="Proteomes" id="UP000013909"/>
    </source>
</evidence>
<organism evidence="2 3">
    <name type="scientific">Lunatimonas lonarensis</name>
    <dbReference type="NCBI Taxonomy" id="1232681"/>
    <lineage>
        <taxon>Bacteria</taxon>
        <taxon>Pseudomonadati</taxon>
        <taxon>Bacteroidota</taxon>
        <taxon>Cytophagia</taxon>
        <taxon>Cytophagales</taxon>
        <taxon>Cyclobacteriaceae</taxon>
    </lineage>
</organism>
<dbReference type="Gene3D" id="3.20.20.370">
    <property type="entry name" value="Glycoside hydrolase/deacetylase"/>
    <property type="match status" value="1"/>
</dbReference>
<dbReference type="AlphaFoldDB" id="R7ZZ49"/>
<reference evidence="2 3" key="1">
    <citation type="submission" date="2013-02" db="EMBL/GenBank/DDBJ databases">
        <title>A novel strain isolated from Lonar lake, Maharashtra, India.</title>
        <authorList>
            <person name="Singh A."/>
        </authorList>
    </citation>
    <scope>NUCLEOTIDE SEQUENCE [LARGE SCALE GENOMIC DNA]</scope>
    <source>
        <strain evidence="2 3">AK24</strain>
    </source>
</reference>
<protein>
    <submittedName>
        <fullName evidence="2">Polysaccharide deacetylase</fullName>
    </submittedName>
</protein>
<evidence type="ECO:0000259" key="1">
    <source>
        <dbReference type="Pfam" id="PF01522"/>
    </source>
</evidence>
<dbReference type="GO" id="GO:0016810">
    <property type="term" value="F:hydrolase activity, acting on carbon-nitrogen (but not peptide) bonds"/>
    <property type="evidence" value="ECO:0007669"/>
    <property type="project" value="InterPro"/>
</dbReference>
<sequence length="203" mass="23550">MEWAALISLFEEYDAKVTFFVCCIGQMSCEEKEAIVELKNAGHSIQAHGELHVSVNTYMANGTYREYLKDEVDENIQQLAALGITPSHFALPYGEHYKWINLALWRRFNGLRDVVPAKAYQKAIVSAPESYRNRRWIASAELENQNFDRYPWDNIAASLREKPATLYLNTHRPGVEGRYELSKNNIRKLLDWGKREGFRFESL</sequence>
<feature type="domain" description="NodB homology" evidence="1">
    <location>
        <begin position="4"/>
        <end position="98"/>
    </location>
</feature>
<proteinExistence type="predicted"/>
<keyword evidence="3" id="KW-1185">Reference proteome</keyword>
<name>R7ZZ49_9BACT</name>
<dbReference type="InterPro" id="IPR011330">
    <property type="entry name" value="Glyco_hydro/deAcase_b/a-brl"/>
</dbReference>